<accession>A0ACC0U5K0</accession>
<organism evidence="1 2">
    <name type="scientific">Russula earlei</name>
    <dbReference type="NCBI Taxonomy" id="71964"/>
    <lineage>
        <taxon>Eukaryota</taxon>
        <taxon>Fungi</taxon>
        <taxon>Dikarya</taxon>
        <taxon>Basidiomycota</taxon>
        <taxon>Agaricomycotina</taxon>
        <taxon>Agaricomycetes</taxon>
        <taxon>Russulales</taxon>
        <taxon>Russulaceae</taxon>
        <taxon>Russula</taxon>
    </lineage>
</organism>
<protein>
    <submittedName>
        <fullName evidence="1">Glycoside hydrolase family 31 protein</fullName>
    </submittedName>
</protein>
<name>A0ACC0U5K0_9AGAM</name>
<evidence type="ECO:0000313" key="2">
    <source>
        <dbReference type="Proteomes" id="UP001207468"/>
    </source>
</evidence>
<sequence length="886" mass="97668">MLSTHRLRRIASVLFSLLGNVRAEQVDPAALEACPGYNVTNINVEGATLTARLTLAGPPCNVFGNDLKDLDLAVVYETETRIHLKITDAFSTRYEVPESAFPRPAANADVCPHEAQILFTYTAAPFSFNISRAGTGEVLFTTAQHALIFEPQYLRLKTALPPAANIYGLGEHTEPFRLNATNTNRTLWSRDAFGIPRGTNLYGNHPVYFEHRPHGGTHAVFLLSSNGMDVKIRGGGEGATTLEYNVIGGVFDFYFLAGSETDPSEVARQYAQIVGTPAEVPYWSFGLHQCRYGYQNYIDVADVVKNYSDAGIPLETMWTDIDYMFKRRVFTMDSDYFPPARMREIIDDLHERDQRYVLMIDPAVGFLPGEGYGPYDRGTQLDLWLQNPNGSASLGVVWPGMFLYWTGEFESFFDPGTGFDIDGAWIDMNDPASFCEYPCDDPFAQAIANNLPPPRTSPPPDPNAPIFRSASAKHVKRGTPSHADDDLLNPPYAIDNAAGALSSRTVYTNAIHANGLVEYDAHNLYGTMMSVMTHEAMLARRPGLRTLVITRSTFAGAGHKVGKWLGDNLSRWEHYRMSIAGMLGMAGLTSAALVSTCAHHVLAVSRTLRTLGENTTETLCARWAMLGAFYPFMRNHNSDVSISQEFYRWPLVTQAAKNALETRYRLLDYLYTAFHKASLDGSPVLNPLWFKYPTDASTFDIDLQFFFGDSILVSPVTEENATTVTIYLPKDRFYDFTTLSPVEETSTLPTIPLHIRGGTVLPLRAAGAMTTTELRATDFQFVVAPDVSGKAEGTLYVDDGVSVVQEKSTSVKMGFAEGELCVDGSFAFDVGVKIASVVFLGVETAPTVVTVSPGKGDVPFSYEAASNVLRVQVDIPFAYDFKVAFH</sequence>
<dbReference type="Proteomes" id="UP001207468">
    <property type="component" value="Unassembled WGS sequence"/>
</dbReference>
<dbReference type="EMBL" id="JAGFNK010000168">
    <property type="protein sequence ID" value="KAI9462524.1"/>
    <property type="molecule type" value="Genomic_DNA"/>
</dbReference>
<comment type="caution">
    <text evidence="1">The sequence shown here is derived from an EMBL/GenBank/DDBJ whole genome shotgun (WGS) entry which is preliminary data.</text>
</comment>
<proteinExistence type="predicted"/>
<evidence type="ECO:0000313" key="1">
    <source>
        <dbReference type="EMBL" id="KAI9462524.1"/>
    </source>
</evidence>
<keyword evidence="2" id="KW-1185">Reference proteome</keyword>
<keyword evidence="1" id="KW-0378">Hydrolase</keyword>
<reference evidence="1" key="1">
    <citation type="submission" date="2021-03" db="EMBL/GenBank/DDBJ databases">
        <title>Evolutionary priming and transition to the ectomycorrhizal habit in an iconic lineage of mushroom-forming fungi: is preadaptation a requirement?</title>
        <authorList>
            <consortium name="DOE Joint Genome Institute"/>
            <person name="Looney B.P."/>
            <person name="Miyauchi S."/>
            <person name="Morin E."/>
            <person name="Drula E."/>
            <person name="Courty P.E."/>
            <person name="Chicoki N."/>
            <person name="Fauchery L."/>
            <person name="Kohler A."/>
            <person name="Kuo A."/>
            <person name="LaButti K."/>
            <person name="Pangilinan J."/>
            <person name="Lipzen A."/>
            <person name="Riley R."/>
            <person name="Andreopoulos W."/>
            <person name="He G."/>
            <person name="Johnson J."/>
            <person name="Barry K.W."/>
            <person name="Grigoriev I.V."/>
            <person name="Nagy L."/>
            <person name="Hibbett D."/>
            <person name="Henrissat B."/>
            <person name="Matheny P.B."/>
            <person name="Labbe J."/>
            <person name="Martin A.F."/>
        </authorList>
    </citation>
    <scope>NUCLEOTIDE SEQUENCE</scope>
    <source>
        <strain evidence="1">BPL698</strain>
    </source>
</reference>
<gene>
    <name evidence="1" type="ORF">F5148DRAFT_1276595</name>
</gene>